<dbReference type="InterPro" id="IPR026590">
    <property type="entry name" value="Ssirtuin_cat_dom"/>
</dbReference>
<dbReference type="SUPFAM" id="SSF52467">
    <property type="entry name" value="DHS-like NAD/FAD-binding domain"/>
    <property type="match status" value="1"/>
</dbReference>
<evidence type="ECO:0000259" key="7">
    <source>
        <dbReference type="PROSITE" id="PS50305"/>
    </source>
</evidence>
<dbReference type="PROSITE" id="PS50305">
    <property type="entry name" value="SIRTUIN"/>
    <property type="match status" value="1"/>
</dbReference>
<feature type="binding site" evidence="5">
    <location>
        <position position="309"/>
    </location>
    <ligand>
        <name>Zn(2+)</name>
        <dbReference type="ChEBI" id="CHEBI:29105"/>
    </ligand>
</feature>
<dbReference type="Gene3D" id="3.40.50.1220">
    <property type="entry name" value="TPP-binding domain"/>
    <property type="match status" value="2"/>
</dbReference>
<dbReference type="InterPro" id="IPR029035">
    <property type="entry name" value="DHS-like_NAD/FAD-binding_dom"/>
</dbReference>
<dbReference type="GO" id="GO:0005634">
    <property type="term" value="C:nucleus"/>
    <property type="evidence" value="ECO:0007669"/>
    <property type="project" value="TreeGrafter"/>
</dbReference>
<feature type="binding site" evidence="5">
    <location>
        <position position="281"/>
    </location>
    <ligand>
        <name>Zn(2+)</name>
        <dbReference type="ChEBI" id="CHEBI:29105"/>
    </ligand>
</feature>
<dbReference type="GO" id="GO:0046872">
    <property type="term" value="F:metal ion binding"/>
    <property type="evidence" value="ECO:0007669"/>
    <property type="project" value="UniProtKB-KW"/>
</dbReference>
<evidence type="ECO:0000256" key="6">
    <source>
        <dbReference type="SAM" id="MobiDB-lite"/>
    </source>
</evidence>
<keyword evidence="9" id="KW-1185">Reference proteome</keyword>
<evidence type="ECO:0000256" key="2">
    <source>
        <dbReference type="ARBA" id="ARBA00006924"/>
    </source>
</evidence>
<gene>
    <name evidence="8" type="ORF">C6P46_005616</name>
</gene>
<feature type="compositionally biased region" description="Acidic residues" evidence="6">
    <location>
        <begin position="513"/>
        <end position="522"/>
    </location>
</feature>
<comment type="subcellular location">
    <subcellularLocation>
        <location evidence="1">Mitochondrion</location>
    </subcellularLocation>
</comment>
<organism evidence="8 9">
    <name type="scientific">Rhodotorula mucilaginosa</name>
    <name type="common">Yeast</name>
    <name type="synonym">Rhodotorula rubra</name>
    <dbReference type="NCBI Taxonomy" id="5537"/>
    <lineage>
        <taxon>Eukaryota</taxon>
        <taxon>Fungi</taxon>
        <taxon>Dikarya</taxon>
        <taxon>Basidiomycota</taxon>
        <taxon>Pucciniomycotina</taxon>
        <taxon>Microbotryomycetes</taxon>
        <taxon>Sporidiobolales</taxon>
        <taxon>Sporidiobolaceae</taxon>
        <taxon>Rhodotorula</taxon>
    </lineage>
</organism>
<dbReference type="Pfam" id="PF02146">
    <property type="entry name" value="SIR2"/>
    <property type="match status" value="2"/>
</dbReference>
<dbReference type="InterPro" id="IPR050134">
    <property type="entry name" value="NAD-dep_sirtuin_deacylases"/>
</dbReference>
<keyword evidence="5" id="KW-0479">Metal-binding</keyword>
<dbReference type="Proteomes" id="UP000777482">
    <property type="component" value="Unassembled WGS sequence"/>
</dbReference>
<dbReference type="PANTHER" id="PTHR11085">
    <property type="entry name" value="NAD-DEPENDENT PROTEIN DEACYLASE SIRTUIN-5, MITOCHONDRIAL-RELATED"/>
    <property type="match status" value="1"/>
</dbReference>
<dbReference type="GO" id="GO:0017136">
    <property type="term" value="F:histone deacetylase activity, NAD-dependent"/>
    <property type="evidence" value="ECO:0007669"/>
    <property type="project" value="TreeGrafter"/>
</dbReference>
<keyword evidence="3" id="KW-0808">Transferase</keyword>
<reference evidence="8 9" key="1">
    <citation type="submission" date="2020-11" db="EMBL/GenBank/DDBJ databases">
        <title>Kefir isolates.</title>
        <authorList>
            <person name="Marcisauskas S."/>
            <person name="Kim Y."/>
            <person name="Blasche S."/>
        </authorList>
    </citation>
    <scope>NUCLEOTIDE SEQUENCE [LARGE SCALE GENOMIC DNA]</scope>
    <source>
        <strain evidence="8 9">KR</strain>
    </source>
</reference>
<feature type="active site" description="Proton acceptor" evidence="5">
    <location>
        <position position="273"/>
    </location>
</feature>
<evidence type="ECO:0000313" key="8">
    <source>
        <dbReference type="EMBL" id="KAG0658752.1"/>
    </source>
</evidence>
<dbReference type="InterPro" id="IPR026591">
    <property type="entry name" value="Sirtuin_cat_small_dom_sf"/>
</dbReference>
<evidence type="ECO:0000256" key="3">
    <source>
        <dbReference type="ARBA" id="ARBA00022679"/>
    </source>
</evidence>
<comment type="similarity">
    <text evidence="2">Belongs to the sirtuin family. Class I subfamily.</text>
</comment>
<feature type="compositionally biased region" description="Low complexity" evidence="6">
    <location>
        <begin position="538"/>
        <end position="556"/>
    </location>
</feature>
<protein>
    <recommendedName>
        <fullName evidence="7">Deacetylase sirtuin-type domain-containing protein</fullName>
    </recommendedName>
</protein>
<feature type="binding site" evidence="5">
    <location>
        <position position="306"/>
    </location>
    <ligand>
        <name>Zn(2+)</name>
        <dbReference type="ChEBI" id="CHEBI:29105"/>
    </ligand>
</feature>
<dbReference type="InterPro" id="IPR003000">
    <property type="entry name" value="Sirtuin"/>
</dbReference>
<feature type="region of interest" description="Disordered" evidence="6">
    <location>
        <begin position="438"/>
        <end position="586"/>
    </location>
</feature>
<dbReference type="EMBL" id="PUHQ01000062">
    <property type="protein sequence ID" value="KAG0658752.1"/>
    <property type="molecule type" value="Genomic_DNA"/>
</dbReference>
<feature type="domain" description="Deacetylase sirtuin-type" evidence="7">
    <location>
        <begin position="88"/>
        <end position="444"/>
    </location>
</feature>
<dbReference type="Gene3D" id="3.30.1600.10">
    <property type="entry name" value="SIR2/SIRT2 'Small Domain"/>
    <property type="match status" value="1"/>
</dbReference>
<dbReference type="OrthoDB" id="2919105at2759"/>
<dbReference type="GO" id="GO:0070403">
    <property type="term" value="F:NAD+ binding"/>
    <property type="evidence" value="ECO:0007669"/>
    <property type="project" value="InterPro"/>
</dbReference>
<accession>A0A9P7B4W9</accession>
<evidence type="ECO:0000256" key="5">
    <source>
        <dbReference type="PROSITE-ProRule" id="PRU00236"/>
    </source>
</evidence>
<dbReference type="GO" id="GO:0005739">
    <property type="term" value="C:mitochondrion"/>
    <property type="evidence" value="ECO:0007669"/>
    <property type="project" value="UniProtKB-SubCell"/>
</dbReference>
<sequence>MYRRFSRSWAVRELRGVEMRLASVTCGEVGTPSCFALSRAVASPVRRLFPSSRDIALRFHTGRLAGIAPYGMLTVQPESGGSRTGTETAAQRKLLDSLAESFARSKRAVVLVGAGISTNAGIPDFRSAGTGLYARSAASTTASSSRAKSLKGADMFNAAVYASPETASEHLRFLADFKNSLDVIVDKCNAAQRPATDTHDFMRLLKKRNKLLRVYTQNIDGLEGIETGLNRVPLGGTTPVDVDSDLDKAGPSSAVKGKGKARAKVDGDYVQLHGTLRTVRCTSCAFVRNWNEDDHEAFADGSVGSCPACERKASIRSARGQRSLSSLGKAFLRPAITLYDESPPGSSAFEIGDLALADADPKRGADLMLVMGTSLRIPGFKALVKQFAKTVKARGGSCILVNRDEMTSKSEWKTVFDYEVVMDSDAFVRRMLDGWKRTRPRDWSGQQKTLGEMFSTQKKIKYGDGQKSTPKKREPLAELSTNVAPPRSLHNSQLTTPPRSTRKRTRTASFVASDDDDSDGDGGEVYAASRDSPRRKSSATSTPSRRSPRAPISPQSLAKDIGSRPLPPLPSAVSPGRNTLNSRKTRDFTDDLMLGIPYINIPKPRALHPAQVSKPNTRAAVSAAAGLSRPFKIPRMSRDATPTPAVQSAPPAWHVE</sequence>
<keyword evidence="5" id="KW-0862">Zinc</keyword>
<proteinExistence type="inferred from homology"/>
<feature type="compositionally biased region" description="Polar residues" evidence="6">
    <location>
        <begin position="444"/>
        <end position="457"/>
    </location>
</feature>
<comment type="caution">
    <text evidence="8">The sequence shown here is derived from an EMBL/GenBank/DDBJ whole genome shotgun (WGS) entry which is preliminary data.</text>
</comment>
<keyword evidence="4" id="KW-0520">NAD</keyword>
<evidence type="ECO:0000256" key="1">
    <source>
        <dbReference type="ARBA" id="ARBA00004173"/>
    </source>
</evidence>
<evidence type="ECO:0000313" key="9">
    <source>
        <dbReference type="Proteomes" id="UP000777482"/>
    </source>
</evidence>
<evidence type="ECO:0000256" key="4">
    <source>
        <dbReference type="ARBA" id="ARBA00023027"/>
    </source>
</evidence>
<feature type="region of interest" description="Disordered" evidence="6">
    <location>
        <begin position="632"/>
        <end position="656"/>
    </location>
</feature>
<dbReference type="AlphaFoldDB" id="A0A9P7B4W9"/>
<feature type="compositionally biased region" description="Polar residues" evidence="6">
    <location>
        <begin position="479"/>
        <end position="494"/>
    </location>
</feature>
<dbReference type="PANTHER" id="PTHR11085:SF8">
    <property type="entry name" value="NAD-DEPENDENT HISTONE DEACETYLASE HST3"/>
    <property type="match status" value="1"/>
</dbReference>
<name>A0A9P7B4W9_RHOMI</name>
<feature type="binding site" evidence="5">
    <location>
        <position position="284"/>
    </location>
    <ligand>
        <name>Zn(2+)</name>
        <dbReference type="ChEBI" id="CHEBI:29105"/>
    </ligand>
</feature>